<dbReference type="InterPro" id="IPR006553">
    <property type="entry name" value="Leu-rich_rpt_Cys-con_subtyp"/>
</dbReference>
<feature type="non-terminal residue" evidence="1">
    <location>
        <position position="1"/>
    </location>
</feature>
<keyword evidence="2" id="KW-1185">Reference proteome</keyword>
<name>A0A0B2VV62_TOXCA</name>
<organism evidence="1 2">
    <name type="scientific">Toxocara canis</name>
    <name type="common">Canine roundworm</name>
    <dbReference type="NCBI Taxonomy" id="6265"/>
    <lineage>
        <taxon>Eukaryota</taxon>
        <taxon>Metazoa</taxon>
        <taxon>Ecdysozoa</taxon>
        <taxon>Nematoda</taxon>
        <taxon>Chromadorea</taxon>
        <taxon>Rhabditida</taxon>
        <taxon>Spirurina</taxon>
        <taxon>Ascaridomorpha</taxon>
        <taxon>Ascaridoidea</taxon>
        <taxon>Toxocaridae</taxon>
        <taxon>Toxocara</taxon>
    </lineage>
</organism>
<dbReference type="Proteomes" id="UP000031036">
    <property type="component" value="Unassembled WGS sequence"/>
</dbReference>
<dbReference type="OMA" id="FHDSFNG"/>
<dbReference type="Gene3D" id="3.80.10.10">
    <property type="entry name" value="Ribonuclease Inhibitor"/>
    <property type="match status" value="2"/>
</dbReference>
<accession>A0A0B2VV62</accession>
<evidence type="ECO:0000313" key="1">
    <source>
        <dbReference type="EMBL" id="KHN84835.1"/>
    </source>
</evidence>
<dbReference type="PANTHER" id="PTHR13318:SF95">
    <property type="entry name" value="F-BOX PROTEIN YLR352W"/>
    <property type="match status" value="1"/>
</dbReference>
<dbReference type="OrthoDB" id="550575at2759"/>
<dbReference type="SMART" id="SM00367">
    <property type="entry name" value="LRR_CC"/>
    <property type="match status" value="4"/>
</dbReference>
<dbReference type="PANTHER" id="PTHR13318">
    <property type="entry name" value="PARTNER OF PAIRED, ISOFORM B-RELATED"/>
    <property type="match status" value="1"/>
</dbReference>
<comment type="caution">
    <text evidence="1">The sequence shown here is derived from an EMBL/GenBank/DDBJ whole genome shotgun (WGS) entry which is preliminary data.</text>
</comment>
<protein>
    <submittedName>
        <fullName evidence="1">F-box/LRR-repeat protein 3</fullName>
    </submittedName>
</protein>
<dbReference type="GO" id="GO:0019005">
    <property type="term" value="C:SCF ubiquitin ligase complex"/>
    <property type="evidence" value="ECO:0007669"/>
    <property type="project" value="TreeGrafter"/>
</dbReference>
<proteinExistence type="predicted"/>
<evidence type="ECO:0000313" key="2">
    <source>
        <dbReference type="Proteomes" id="UP000031036"/>
    </source>
</evidence>
<dbReference type="EMBL" id="JPKZ01000896">
    <property type="protein sequence ID" value="KHN84835.1"/>
    <property type="molecule type" value="Genomic_DNA"/>
</dbReference>
<dbReference type="InterPro" id="IPR032675">
    <property type="entry name" value="LRR_dom_sf"/>
</dbReference>
<gene>
    <name evidence="1" type="primary">FBL3</name>
    <name evidence="1" type="ORF">Tcan_15418</name>
</gene>
<sequence>AGTYLVSSPFALSLTRLYLDGEEFDDLGFRALTCCRNLKLLSVSFCESATDLSLGYVKTLPKIEHLHLRKGREFTCEGFRKFFEYSETNGAEKDNEFPSRLKFLNLGECPAVNDVIVDLITTNCTGLQSLCLVWCWSVTEVGLGMIVQRLNDLRLLDIRGLDCIDGSAFLDVPDLYLTNLRYLGAEQCPRIEDSTLQILNLRKKDLIISNYHNYFITFTINNGDATFMERYDNEFHAAVNEQLSRIDGFCCLSDIR</sequence>
<dbReference type="SUPFAM" id="SSF52047">
    <property type="entry name" value="RNI-like"/>
    <property type="match status" value="1"/>
</dbReference>
<dbReference type="STRING" id="6265.A0A0B2VV62"/>
<dbReference type="AlphaFoldDB" id="A0A0B2VV62"/>
<reference evidence="1 2" key="1">
    <citation type="submission" date="2014-11" db="EMBL/GenBank/DDBJ databases">
        <title>Genetic blueprint of the zoonotic pathogen Toxocara canis.</title>
        <authorList>
            <person name="Zhu X.-Q."/>
            <person name="Korhonen P.K."/>
            <person name="Cai H."/>
            <person name="Young N.D."/>
            <person name="Nejsum P."/>
            <person name="von Samson-Himmelstjerna G."/>
            <person name="Boag P.R."/>
            <person name="Tan P."/>
            <person name="Li Q."/>
            <person name="Min J."/>
            <person name="Yang Y."/>
            <person name="Wang X."/>
            <person name="Fang X."/>
            <person name="Hall R.S."/>
            <person name="Hofmann A."/>
            <person name="Sternberg P.W."/>
            <person name="Jex A.R."/>
            <person name="Gasser R.B."/>
        </authorList>
    </citation>
    <scope>NUCLEOTIDE SEQUENCE [LARGE SCALE GENOMIC DNA]</scope>
    <source>
        <strain evidence="1">PN_DK_2014</strain>
    </source>
</reference>
<dbReference type="GO" id="GO:0031146">
    <property type="term" value="P:SCF-dependent proteasomal ubiquitin-dependent protein catabolic process"/>
    <property type="evidence" value="ECO:0007669"/>
    <property type="project" value="TreeGrafter"/>
</dbReference>